<evidence type="ECO:0000256" key="1">
    <source>
        <dbReference type="ARBA" id="ARBA00022630"/>
    </source>
</evidence>
<evidence type="ECO:0000259" key="3">
    <source>
        <dbReference type="Pfam" id="PF00724"/>
    </source>
</evidence>
<evidence type="ECO:0000256" key="2">
    <source>
        <dbReference type="ARBA" id="ARBA00023002"/>
    </source>
</evidence>
<dbReference type="GO" id="GO:0010181">
    <property type="term" value="F:FMN binding"/>
    <property type="evidence" value="ECO:0007669"/>
    <property type="project" value="InterPro"/>
</dbReference>
<accession>X1J4E2</accession>
<dbReference type="SUPFAM" id="SSF51395">
    <property type="entry name" value="FMN-linked oxidoreductases"/>
    <property type="match status" value="1"/>
</dbReference>
<dbReference type="InterPro" id="IPR013785">
    <property type="entry name" value="Aldolase_TIM"/>
</dbReference>
<organism evidence="4">
    <name type="scientific">marine sediment metagenome</name>
    <dbReference type="NCBI Taxonomy" id="412755"/>
    <lineage>
        <taxon>unclassified sequences</taxon>
        <taxon>metagenomes</taxon>
        <taxon>ecological metagenomes</taxon>
    </lineage>
</organism>
<dbReference type="AlphaFoldDB" id="X1J4E2"/>
<sequence length="124" mass="13835">GGMWEVVLRSKEELGWQPAFNPEARININSKDKEAYHLPYAREIKKVIDVPLILVGGIKSLDVVEEILKEESADFIALSRPLIREPDLPNKWLKGIGEITCKCISCNGCTGSLLLGSLRCTQKE</sequence>
<evidence type="ECO:0000313" key="4">
    <source>
        <dbReference type="EMBL" id="GAH76360.1"/>
    </source>
</evidence>
<gene>
    <name evidence="4" type="ORF">S03H2_67350</name>
</gene>
<dbReference type="InterPro" id="IPR001155">
    <property type="entry name" value="OxRdtase_FMN_N"/>
</dbReference>
<dbReference type="InterPro" id="IPR051799">
    <property type="entry name" value="NADH_flavin_oxidoreductase"/>
</dbReference>
<reference evidence="4" key="1">
    <citation type="journal article" date="2014" name="Front. Microbiol.">
        <title>High frequency of phylogenetically diverse reductive dehalogenase-homologous genes in deep subseafloor sedimentary metagenomes.</title>
        <authorList>
            <person name="Kawai M."/>
            <person name="Futagami T."/>
            <person name="Toyoda A."/>
            <person name="Takaki Y."/>
            <person name="Nishi S."/>
            <person name="Hori S."/>
            <person name="Arai W."/>
            <person name="Tsubouchi T."/>
            <person name="Morono Y."/>
            <person name="Uchiyama I."/>
            <person name="Ito T."/>
            <person name="Fujiyama A."/>
            <person name="Inagaki F."/>
            <person name="Takami H."/>
        </authorList>
    </citation>
    <scope>NUCLEOTIDE SEQUENCE</scope>
    <source>
        <strain evidence="4">Expedition CK06-06</strain>
    </source>
</reference>
<dbReference type="PANTHER" id="PTHR43656">
    <property type="entry name" value="BINDING OXIDOREDUCTASE, PUTATIVE (AFU_ORTHOLOGUE AFUA_2G08260)-RELATED"/>
    <property type="match status" value="1"/>
</dbReference>
<protein>
    <recommendedName>
        <fullName evidence="3">NADH:flavin oxidoreductase/NADH oxidase N-terminal domain-containing protein</fullName>
    </recommendedName>
</protein>
<dbReference type="Pfam" id="PF00724">
    <property type="entry name" value="Oxidored_FMN"/>
    <property type="match status" value="1"/>
</dbReference>
<dbReference type="PANTHER" id="PTHR43656:SF2">
    <property type="entry name" value="BINDING OXIDOREDUCTASE, PUTATIVE (AFU_ORTHOLOGUE AFUA_2G08260)-RELATED"/>
    <property type="match status" value="1"/>
</dbReference>
<dbReference type="GO" id="GO:0016491">
    <property type="term" value="F:oxidoreductase activity"/>
    <property type="evidence" value="ECO:0007669"/>
    <property type="project" value="UniProtKB-KW"/>
</dbReference>
<dbReference type="EMBL" id="BARU01044075">
    <property type="protein sequence ID" value="GAH76360.1"/>
    <property type="molecule type" value="Genomic_DNA"/>
</dbReference>
<comment type="caution">
    <text evidence="4">The sequence shown here is derived from an EMBL/GenBank/DDBJ whole genome shotgun (WGS) entry which is preliminary data.</text>
</comment>
<dbReference type="Gene3D" id="3.20.20.70">
    <property type="entry name" value="Aldolase class I"/>
    <property type="match status" value="1"/>
</dbReference>
<proteinExistence type="predicted"/>
<feature type="domain" description="NADH:flavin oxidoreductase/NADH oxidase N-terminal" evidence="3">
    <location>
        <begin position="39"/>
        <end position="95"/>
    </location>
</feature>
<keyword evidence="2" id="KW-0560">Oxidoreductase</keyword>
<feature type="non-terminal residue" evidence="4">
    <location>
        <position position="1"/>
    </location>
</feature>
<keyword evidence="1" id="KW-0285">Flavoprotein</keyword>
<name>X1J4E2_9ZZZZ</name>